<dbReference type="PANTHER" id="PTHR47961">
    <property type="entry name" value="DNA POLYMERASE THETA, PUTATIVE (AFU_ORTHOLOGUE AFUA_1G05260)-RELATED"/>
    <property type="match status" value="1"/>
</dbReference>
<evidence type="ECO:0000256" key="1">
    <source>
        <dbReference type="ARBA" id="ARBA00022741"/>
    </source>
</evidence>
<feature type="domain" description="Helicase C-terminal" evidence="6">
    <location>
        <begin position="359"/>
        <end position="540"/>
    </location>
</feature>
<keyword evidence="3 7" id="KW-0347">Helicase</keyword>
<dbReference type="GO" id="GO:0004386">
    <property type="term" value="F:helicase activity"/>
    <property type="evidence" value="ECO:0007669"/>
    <property type="project" value="UniProtKB-KW"/>
</dbReference>
<dbReference type="Pfam" id="PF00271">
    <property type="entry name" value="Helicase_C"/>
    <property type="match status" value="1"/>
</dbReference>
<evidence type="ECO:0000256" key="3">
    <source>
        <dbReference type="ARBA" id="ARBA00022806"/>
    </source>
</evidence>
<dbReference type="InterPro" id="IPR001650">
    <property type="entry name" value="Helicase_C-like"/>
</dbReference>
<evidence type="ECO:0000313" key="7">
    <source>
        <dbReference type="EMBL" id="RDY30004.1"/>
    </source>
</evidence>
<dbReference type="InterPro" id="IPR027417">
    <property type="entry name" value="P-loop_NTPase"/>
</dbReference>
<dbReference type="PROSITE" id="PS51192">
    <property type="entry name" value="HELICASE_ATP_BIND_1"/>
    <property type="match status" value="1"/>
</dbReference>
<protein>
    <submittedName>
        <fullName evidence="7">Helicase</fullName>
    </submittedName>
</protein>
<dbReference type="InterPro" id="IPR050474">
    <property type="entry name" value="Hel308_SKI2-like"/>
</dbReference>
<dbReference type="Proteomes" id="UP000216411">
    <property type="component" value="Unassembled WGS sequence"/>
</dbReference>
<dbReference type="GO" id="GO:0005524">
    <property type="term" value="F:ATP binding"/>
    <property type="evidence" value="ECO:0007669"/>
    <property type="project" value="UniProtKB-KW"/>
</dbReference>
<keyword evidence="1" id="KW-0547">Nucleotide-binding</keyword>
<dbReference type="InterPro" id="IPR014001">
    <property type="entry name" value="Helicase_ATP-bd"/>
</dbReference>
<comment type="caution">
    <text evidence="7">The sequence shown here is derived from an EMBL/GenBank/DDBJ whole genome shotgun (WGS) entry which is preliminary data.</text>
</comment>
<dbReference type="RefSeq" id="WP_094377439.1">
    <property type="nucleotide sequence ID" value="NZ_NOKA02000052.1"/>
</dbReference>
<keyword evidence="2" id="KW-0378">Hydrolase</keyword>
<feature type="domain" description="Helicase ATP-binding" evidence="5">
    <location>
        <begin position="145"/>
        <end position="311"/>
    </location>
</feature>
<dbReference type="GO" id="GO:0003676">
    <property type="term" value="F:nucleic acid binding"/>
    <property type="evidence" value="ECO:0007669"/>
    <property type="project" value="InterPro"/>
</dbReference>
<dbReference type="AlphaFoldDB" id="A0A371JB92"/>
<proteinExistence type="predicted"/>
<keyword evidence="8" id="KW-1185">Reference proteome</keyword>
<dbReference type="GO" id="GO:0016787">
    <property type="term" value="F:hydrolase activity"/>
    <property type="evidence" value="ECO:0007669"/>
    <property type="project" value="UniProtKB-KW"/>
</dbReference>
<sequence>MTWLESIVSRALNDPYLNELTRKLELKYAHIFLYQKDDIALSEKEFDDVLRFADILSRSSEAEGRNKAYKIVSLMFDTYKNNRQYQYYANSILTKLGNFASLNIAVQDSEKVDTLEIALEKEIKKVYQKVPFNDLIFTDPQYKLFEAMKDSNHFSFSGPTSFGKSFIMDAFIQHIITERHGIDNIVILVPTRALINQVTARLKKLITNKNYKVLSHPVVPTIYRNRMLKYIFVFTPERLVAYLGEKGNPVIHYIFIDEAHKIIAEKDSRSPLYYHAILLAERKSIKLYFASPNIPNADVFLQLFEKSADEQMTIRESPVAQNRFYIDYIEQKGRMFTETGEDIEFENLGKHEHGYVSVLLKRLGQNCKNIVYCNTVADTIDFALQFSKKLPERNDDRIDSLIDLIKKYVHKDYFLIDCLKKGVAFHFGRLPQRIRERTEKLFEDKVIDYMFCTSTLLEGVNLPAKNIFIFSNAIGNSKFSDVDFWNLAGRAGRLSKELSGNIICVRMEEKKNRWDNPEKDLEVVRNKKIQNVQPIVIKGQKNFYTNLEHSLKAKDFTRANYSQTEKEIWDHYANIVFTHQASKTDSILMSNFLKRNNDGKKMLEKMEKDNHIPLYIMEQCSNIKIAYQNDIWEQASDQEKAFPEEISTQTCQAVLEKMYGYYNWEEEESKGRNPMVKQKTRLQYFSVLMYSWMKSTPLNMMIINIINYYKKKGEIWNRNEIITFDSQNRHHINLIINNLISDIDNVLRYKIKNYFLNYYLIVSDKLGKEVAGPNWAEYVEYGTMDNVIIELQNIGLPRHLSMLIKDEYSEFLTFEDGNLVDIEAEGLLQSIDCNKYKDELYELKEIFS</sequence>
<dbReference type="PANTHER" id="PTHR47961:SF6">
    <property type="entry name" value="DNA-DIRECTED DNA POLYMERASE"/>
    <property type="match status" value="1"/>
</dbReference>
<dbReference type="EMBL" id="NOKA02000052">
    <property type="protein sequence ID" value="RDY30004.1"/>
    <property type="molecule type" value="Genomic_DNA"/>
</dbReference>
<dbReference type="InterPro" id="IPR011545">
    <property type="entry name" value="DEAD/DEAH_box_helicase_dom"/>
</dbReference>
<gene>
    <name evidence="7" type="ORF">CG710_016850</name>
</gene>
<dbReference type="Pfam" id="PF00270">
    <property type="entry name" value="DEAD"/>
    <property type="match status" value="1"/>
</dbReference>
<reference evidence="7 8" key="1">
    <citation type="journal article" date="2017" name="Genome Announc.">
        <title>Draft Genome Sequence of a Sporulating and Motile Strain of Lachnotalea glycerini Isolated from Water in Quebec City, Canada.</title>
        <authorList>
            <person name="Maheux A.F."/>
            <person name="Boudreau D.K."/>
            <person name="Berube E."/>
            <person name="Boissinot M."/>
            <person name="Raymond F."/>
            <person name="Brodeur S."/>
            <person name="Corbeil J."/>
            <person name="Isabel S."/>
            <person name="Omar R.F."/>
            <person name="Bergeron M.G."/>
        </authorList>
    </citation>
    <scope>NUCLEOTIDE SEQUENCE [LARGE SCALE GENOMIC DNA]</scope>
    <source>
        <strain evidence="7 8">CCRI-19302</strain>
    </source>
</reference>
<evidence type="ECO:0000313" key="8">
    <source>
        <dbReference type="Proteomes" id="UP000216411"/>
    </source>
</evidence>
<accession>A0A371JB92</accession>
<dbReference type="SMART" id="SM00490">
    <property type="entry name" value="HELICc"/>
    <property type="match status" value="1"/>
</dbReference>
<dbReference type="PROSITE" id="PS51194">
    <property type="entry name" value="HELICASE_CTER"/>
    <property type="match status" value="1"/>
</dbReference>
<evidence type="ECO:0000256" key="4">
    <source>
        <dbReference type="ARBA" id="ARBA00022840"/>
    </source>
</evidence>
<evidence type="ECO:0000259" key="5">
    <source>
        <dbReference type="PROSITE" id="PS51192"/>
    </source>
</evidence>
<dbReference type="OrthoDB" id="9815222at2"/>
<dbReference type="SMART" id="SM00487">
    <property type="entry name" value="DEXDc"/>
    <property type="match status" value="1"/>
</dbReference>
<evidence type="ECO:0000259" key="6">
    <source>
        <dbReference type="PROSITE" id="PS51194"/>
    </source>
</evidence>
<organism evidence="7 8">
    <name type="scientific">Lachnotalea glycerini</name>
    <dbReference type="NCBI Taxonomy" id="1763509"/>
    <lineage>
        <taxon>Bacteria</taxon>
        <taxon>Bacillati</taxon>
        <taxon>Bacillota</taxon>
        <taxon>Clostridia</taxon>
        <taxon>Lachnospirales</taxon>
        <taxon>Lachnospiraceae</taxon>
        <taxon>Lachnotalea</taxon>
    </lineage>
</organism>
<name>A0A371JB92_9FIRM</name>
<dbReference type="Gene3D" id="3.40.50.300">
    <property type="entry name" value="P-loop containing nucleotide triphosphate hydrolases"/>
    <property type="match status" value="2"/>
</dbReference>
<dbReference type="SUPFAM" id="SSF52540">
    <property type="entry name" value="P-loop containing nucleoside triphosphate hydrolases"/>
    <property type="match status" value="2"/>
</dbReference>
<keyword evidence="4" id="KW-0067">ATP-binding</keyword>
<evidence type="ECO:0000256" key="2">
    <source>
        <dbReference type="ARBA" id="ARBA00022801"/>
    </source>
</evidence>